<dbReference type="AlphaFoldDB" id="A0A151I087"/>
<dbReference type="EMBL" id="KQ976689">
    <property type="protein sequence ID" value="KYM78122.1"/>
    <property type="molecule type" value="Genomic_DNA"/>
</dbReference>
<reference evidence="2 3" key="1">
    <citation type="submission" date="2015-09" db="EMBL/GenBank/DDBJ databases">
        <title>Atta colombica WGS genome.</title>
        <authorList>
            <person name="Nygaard S."/>
            <person name="Hu H."/>
            <person name="Boomsma J."/>
            <person name="Zhang G."/>
        </authorList>
    </citation>
    <scope>NUCLEOTIDE SEQUENCE [LARGE SCALE GENOMIC DNA]</scope>
    <source>
        <strain evidence="2">Treedump-2</strain>
        <tissue evidence="2">Whole body</tissue>
    </source>
</reference>
<evidence type="ECO:0008006" key="4">
    <source>
        <dbReference type="Google" id="ProtNLM"/>
    </source>
</evidence>
<name>A0A151I087_9HYME</name>
<feature type="compositionally biased region" description="Basic residues" evidence="1">
    <location>
        <begin position="167"/>
        <end position="185"/>
    </location>
</feature>
<proteinExistence type="predicted"/>
<evidence type="ECO:0000256" key="1">
    <source>
        <dbReference type="SAM" id="MobiDB-lite"/>
    </source>
</evidence>
<evidence type="ECO:0000313" key="3">
    <source>
        <dbReference type="Proteomes" id="UP000078540"/>
    </source>
</evidence>
<gene>
    <name evidence="2" type="ORF">ALC53_11453</name>
</gene>
<dbReference type="Proteomes" id="UP000078540">
    <property type="component" value="Unassembled WGS sequence"/>
</dbReference>
<sequence length="245" mass="29036">MSFPVDQYLTNDSFRCVDRFNVSKSTAWRIVQKIVNSLYAHVTKFIQWPMEEAEQITKKINKNYGSISTIDRTYIKIAGTHIKIAPKDYNDSYVNRKGFHSIQLQINLKFIRILKACVTMKIFHMIVIQWAMHTILSNNGITKKNFDCQGEPEEERRKTKVKEKTSKRIGNVSKRKRKRKYKRGKIRKNGKKIGIGVRGERINNKRKGEKERSMLFWNCIGIWNKDIDFWRYVKILTVSAYMKYV</sequence>
<evidence type="ECO:0000313" key="2">
    <source>
        <dbReference type="EMBL" id="KYM78122.1"/>
    </source>
</evidence>
<accession>A0A151I087</accession>
<protein>
    <recommendedName>
        <fullName evidence="4">Nuclease HARBI1</fullName>
    </recommendedName>
</protein>
<dbReference type="STRING" id="520822.A0A151I087"/>
<feature type="region of interest" description="Disordered" evidence="1">
    <location>
        <begin position="149"/>
        <end position="185"/>
    </location>
</feature>
<feature type="compositionally biased region" description="Basic and acidic residues" evidence="1">
    <location>
        <begin position="154"/>
        <end position="166"/>
    </location>
</feature>
<keyword evidence="3" id="KW-1185">Reference proteome</keyword>
<organism evidence="2 3">
    <name type="scientific">Atta colombica</name>
    <dbReference type="NCBI Taxonomy" id="520822"/>
    <lineage>
        <taxon>Eukaryota</taxon>
        <taxon>Metazoa</taxon>
        <taxon>Ecdysozoa</taxon>
        <taxon>Arthropoda</taxon>
        <taxon>Hexapoda</taxon>
        <taxon>Insecta</taxon>
        <taxon>Pterygota</taxon>
        <taxon>Neoptera</taxon>
        <taxon>Endopterygota</taxon>
        <taxon>Hymenoptera</taxon>
        <taxon>Apocrita</taxon>
        <taxon>Aculeata</taxon>
        <taxon>Formicoidea</taxon>
        <taxon>Formicidae</taxon>
        <taxon>Myrmicinae</taxon>
        <taxon>Atta</taxon>
    </lineage>
</organism>